<dbReference type="InterPro" id="IPR038371">
    <property type="entry name" value="Cu_polyphenol_OxRdtase_sf"/>
</dbReference>
<dbReference type="EMBL" id="SNRY01001921">
    <property type="protein sequence ID" value="KAA6327837.1"/>
    <property type="molecule type" value="Genomic_DNA"/>
</dbReference>
<comment type="catalytic activity">
    <reaction evidence="1">
        <text>inosine + phosphate = alpha-D-ribose 1-phosphate + hypoxanthine</text>
        <dbReference type="Rhea" id="RHEA:27646"/>
        <dbReference type="ChEBI" id="CHEBI:17368"/>
        <dbReference type="ChEBI" id="CHEBI:17596"/>
        <dbReference type="ChEBI" id="CHEBI:43474"/>
        <dbReference type="ChEBI" id="CHEBI:57720"/>
        <dbReference type="EC" id="2.4.2.1"/>
    </reaction>
    <physiologicalReaction direction="left-to-right" evidence="1">
        <dbReference type="Rhea" id="RHEA:27647"/>
    </physiologicalReaction>
</comment>
<protein>
    <submittedName>
        <fullName evidence="10">Laccase domain protein YfiH</fullName>
    </submittedName>
</protein>
<keyword evidence="5" id="KW-0378">Hydrolase</keyword>
<dbReference type="GO" id="GO:0017061">
    <property type="term" value="F:S-methyl-5-thioadenosine phosphorylase activity"/>
    <property type="evidence" value="ECO:0007669"/>
    <property type="project" value="UniProtKB-EC"/>
</dbReference>
<name>A0A5J4R146_9ZZZZ</name>
<accession>A0A5J4R146</accession>
<reference evidence="10" key="1">
    <citation type="submission" date="2019-03" db="EMBL/GenBank/DDBJ databases">
        <title>Single cell metagenomics reveals metabolic interactions within the superorganism composed of flagellate Streblomastix strix and complex community of Bacteroidetes bacteria on its surface.</title>
        <authorList>
            <person name="Treitli S.C."/>
            <person name="Kolisko M."/>
            <person name="Husnik F."/>
            <person name="Keeling P."/>
            <person name="Hampl V."/>
        </authorList>
    </citation>
    <scope>NUCLEOTIDE SEQUENCE</scope>
    <source>
        <strain evidence="10">STM</strain>
    </source>
</reference>
<evidence type="ECO:0000256" key="6">
    <source>
        <dbReference type="ARBA" id="ARBA00022833"/>
    </source>
</evidence>
<dbReference type="GO" id="GO:0016787">
    <property type="term" value="F:hydrolase activity"/>
    <property type="evidence" value="ECO:0007669"/>
    <property type="project" value="UniProtKB-KW"/>
</dbReference>
<evidence type="ECO:0000256" key="5">
    <source>
        <dbReference type="ARBA" id="ARBA00022801"/>
    </source>
</evidence>
<comment type="similarity">
    <text evidence="2">Belongs to the purine nucleoside phosphorylase YfiH/LACC1 family.</text>
</comment>
<dbReference type="CDD" id="cd16833">
    <property type="entry name" value="YfiH"/>
    <property type="match status" value="1"/>
</dbReference>
<evidence type="ECO:0000256" key="8">
    <source>
        <dbReference type="ARBA" id="ARBA00048968"/>
    </source>
</evidence>
<organism evidence="10">
    <name type="scientific">termite gut metagenome</name>
    <dbReference type="NCBI Taxonomy" id="433724"/>
    <lineage>
        <taxon>unclassified sequences</taxon>
        <taxon>metagenomes</taxon>
        <taxon>organismal metagenomes</taxon>
    </lineage>
</organism>
<comment type="catalytic activity">
    <reaction evidence="9">
        <text>S-methyl-5'-thioadenosine + phosphate = 5-(methylsulfanyl)-alpha-D-ribose 1-phosphate + adenine</text>
        <dbReference type="Rhea" id="RHEA:11852"/>
        <dbReference type="ChEBI" id="CHEBI:16708"/>
        <dbReference type="ChEBI" id="CHEBI:17509"/>
        <dbReference type="ChEBI" id="CHEBI:43474"/>
        <dbReference type="ChEBI" id="CHEBI:58533"/>
        <dbReference type="EC" id="2.4.2.28"/>
    </reaction>
    <physiologicalReaction direction="left-to-right" evidence="9">
        <dbReference type="Rhea" id="RHEA:11853"/>
    </physiologicalReaction>
</comment>
<evidence type="ECO:0000256" key="2">
    <source>
        <dbReference type="ARBA" id="ARBA00007353"/>
    </source>
</evidence>
<dbReference type="AlphaFoldDB" id="A0A5J4R146"/>
<dbReference type="NCBIfam" id="TIGR00726">
    <property type="entry name" value="peptidoglycan editing factor PgeF"/>
    <property type="match status" value="1"/>
</dbReference>
<keyword evidence="3" id="KW-0808">Transferase</keyword>
<dbReference type="GO" id="GO:0005507">
    <property type="term" value="F:copper ion binding"/>
    <property type="evidence" value="ECO:0007669"/>
    <property type="project" value="TreeGrafter"/>
</dbReference>
<dbReference type="PANTHER" id="PTHR30616">
    <property type="entry name" value="UNCHARACTERIZED PROTEIN YFIH"/>
    <property type="match status" value="1"/>
</dbReference>
<evidence type="ECO:0000256" key="9">
    <source>
        <dbReference type="ARBA" id="ARBA00049893"/>
    </source>
</evidence>
<dbReference type="InterPro" id="IPR003730">
    <property type="entry name" value="Cu_polyphenol_OxRdtase"/>
</dbReference>
<dbReference type="Pfam" id="PF02578">
    <property type="entry name" value="Cu-oxidase_4"/>
    <property type="match status" value="1"/>
</dbReference>
<comment type="catalytic activity">
    <reaction evidence="7">
        <text>adenosine + H2O + H(+) = inosine + NH4(+)</text>
        <dbReference type="Rhea" id="RHEA:24408"/>
        <dbReference type="ChEBI" id="CHEBI:15377"/>
        <dbReference type="ChEBI" id="CHEBI:15378"/>
        <dbReference type="ChEBI" id="CHEBI:16335"/>
        <dbReference type="ChEBI" id="CHEBI:17596"/>
        <dbReference type="ChEBI" id="CHEBI:28938"/>
        <dbReference type="EC" id="3.5.4.4"/>
    </reaction>
    <physiologicalReaction direction="left-to-right" evidence="7">
        <dbReference type="Rhea" id="RHEA:24409"/>
    </physiologicalReaction>
</comment>
<dbReference type="PANTHER" id="PTHR30616:SF2">
    <property type="entry name" value="PURINE NUCLEOSIDE PHOSPHORYLASE LACC1"/>
    <property type="match status" value="1"/>
</dbReference>
<proteinExistence type="inferred from homology"/>
<evidence type="ECO:0000256" key="1">
    <source>
        <dbReference type="ARBA" id="ARBA00000553"/>
    </source>
</evidence>
<dbReference type="Gene3D" id="3.60.140.10">
    <property type="entry name" value="CNF1/YfiH-like putative cysteine hydrolases"/>
    <property type="match status" value="1"/>
</dbReference>
<evidence type="ECO:0000256" key="4">
    <source>
        <dbReference type="ARBA" id="ARBA00022723"/>
    </source>
</evidence>
<sequence>MTSLTEDNSILSYELLAAYSDIFCFTTTRQGGFSTDAYASFNCSPFCGDKVDNVFRNQEKLCSALPQRPRQLIIPFQTHNTEVRIIDKAFVSASSQEQDKLLTGIDALITCEPGYCLCISTADCVPLLLYDARNKVIAAVHAGWRGTVNRIVQHTLNVMKQAFGTCGNDVSACIGPSISLQSFEVGEEVYRTFDWAGFDMQRISLWNEVERKYHIDLPEANRLQLVSFDVPDKQIEVAGICTYIRHDEFFSARRLGIKSGRILSGIMLCATKLCGEKAVTV</sequence>
<evidence type="ECO:0000313" key="10">
    <source>
        <dbReference type="EMBL" id="KAA6327837.1"/>
    </source>
</evidence>
<gene>
    <name evidence="10" type="ORF">EZS27_023204</name>
</gene>
<comment type="catalytic activity">
    <reaction evidence="8">
        <text>adenosine + phosphate = alpha-D-ribose 1-phosphate + adenine</text>
        <dbReference type="Rhea" id="RHEA:27642"/>
        <dbReference type="ChEBI" id="CHEBI:16335"/>
        <dbReference type="ChEBI" id="CHEBI:16708"/>
        <dbReference type="ChEBI" id="CHEBI:43474"/>
        <dbReference type="ChEBI" id="CHEBI:57720"/>
        <dbReference type="EC" id="2.4.2.1"/>
    </reaction>
    <physiologicalReaction direction="left-to-right" evidence="8">
        <dbReference type="Rhea" id="RHEA:27643"/>
    </physiologicalReaction>
</comment>
<keyword evidence="4" id="KW-0479">Metal-binding</keyword>
<keyword evidence="6" id="KW-0862">Zinc</keyword>
<evidence type="ECO:0000256" key="7">
    <source>
        <dbReference type="ARBA" id="ARBA00047989"/>
    </source>
</evidence>
<evidence type="ECO:0000256" key="3">
    <source>
        <dbReference type="ARBA" id="ARBA00022679"/>
    </source>
</evidence>
<dbReference type="InterPro" id="IPR011324">
    <property type="entry name" value="Cytotoxic_necrot_fac-like_cat"/>
</dbReference>
<comment type="caution">
    <text evidence="10">The sequence shown here is derived from an EMBL/GenBank/DDBJ whole genome shotgun (WGS) entry which is preliminary data.</text>
</comment>
<dbReference type="SUPFAM" id="SSF64438">
    <property type="entry name" value="CNF1/YfiH-like putative cysteine hydrolases"/>
    <property type="match status" value="1"/>
</dbReference>